<dbReference type="AlphaFoldDB" id="A0A7R9MSU6"/>
<name>A0A7R9MSU6_9ACAR</name>
<evidence type="ECO:0008006" key="3">
    <source>
        <dbReference type="Google" id="ProtNLM"/>
    </source>
</evidence>
<sequence length="45" mass="5192">MTNKMDDQIVDQIFGNELILSKVLSCLTVKELLSSACRVNHFWHN</sequence>
<dbReference type="OrthoDB" id="6525817at2759"/>
<dbReference type="EMBL" id="OC958743">
    <property type="protein sequence ID" value="CAD7665174.1"/>
    <property type="molecule type" value="Genomic_DNA"/>
</dbReference>
<proteinExistence type="predicted"/>
<dbReference type="EMBL" id="CAJPVJ010043918">
    <property type="protein sequence ID" value="CAG2182311.1"/>
    <property type="molecule type" value="Genomic_DNA"/>
</dbReference>
<organism evidence="1">
    <name type="scientific">Oppiella nova</name>
    <dbReference type="NCBI Taxonomy" id="334625"/>
    <lineage>
        <taxon>Eukaryota</taxon>
        <taxon>Metazoa</taxon>
        <taxon>Ecdysozoa</taxon>
        <taxon>Arthropoda</taxon>
        <taxon>Chelicerata</taxon>
        <taxon>Arachnida</taxon>
        <taxon>Acari</taxon>
        <taxon>Acariformes</taxon>
        <taxon>Sarcoptiformes</taxon>
        <taxon>Oribatida</taxon>
        <taxon>Brachypylina</taxon>
        <taxon>Oppioidea</taxon>
        <taxon>Oppiidae</taxon>
        <taxon>Oppiella</taxon>
    </lineage>
</organism>
<feature type="non-terminal residue" evidence="1">
    <location>
        <position position="45"/>
    </location>
</feature>
<reference evidence="1" key="1">
    <citation type="submission" date="2020-11" db="EMBL/GenBank/DDBJ databases">
        <authorList>
            <person name="Tran Van P."/>
        </authorList>
    </citation>
    <scope>NUCLEOTIDE SEQUENCE</scope>
</reference>
<evidence type="ECO:0000313" key="2">
    <source>
        <dbReference type="Proteomes" id="UP000728032"/>
    </source>
</evidence>
<gene>
    <name evidence="1" type="ORF">ONB1V03_LOCUS21732</name>
</gene>
<keyword evidence="2" id="KW-1185">Reference proteome</keyword>
<protein>
    <recommendedName>
        <fullName evidence="3">F-box domain-containing protein</fullName>
    </recommendedName>
</protein>
<evidence type="ECO:0000313" key="1">
    <source>
        <dbReference type="EMBL" id="CAD7665174.1"/>
    </source>
</evidence>
<accession>A0A7R9MSU6</accession>
<dbReference type="Proteomes" id="UP000728032">
    <property type="component" value="Unassembled WGS sequence"/>
</dbReference>